<evidence type="ECO:0000256" key="2">
    <source>
        <dbReference type="SAM" id="SignalP"/>
    </source>
</evidence>
<keyword evidence="2" id="KW-0732">Signal</keyword>
<evidence type="ECO:0000313" key="5">
    <source>
        <dbReference type="Proteomes" id="UP000030512"/>
    </source>
</evidence>
<dbReference type="OrthoDB" id="5573178at2"/>
<dbReference type="InterPro" id="IPR025392">
    <property type="entry name" value="DUF4124"/>
</dbReference>
<dbReference type="STRING" id="1538553.JT25_008725"/>
<sequence>MKNLFFVFALCLSVDSWAGVFKCTDATGHTNYQSSPCTVEHKAVQMNTKTGSSVDLNALERQQAAEAELKKQQSAQEQAEHQAKLDAIAKNKQDAKAQSEMTQTLIKQNPMQFSAFAIPPYDPEKLPAQVKPFETRLPDVEKFRRLAAQKALASGECQRIETDELTAKSKPDQLNFLINCSSGKTFLFNEADLAQP</sequence>
<protein>
    <recommendedName>
        <fullName evidence="3">DUF4124 domain-containing protein</fullName>
    </recommendedName>
</protein>
<name>A0A126T398_9GAMM</name>
<dbReference type="RefSeq" id="WP_036278959.1">
    <property type="nucleotide sequence ID" value="NZ_CP014476.1"/>
</dbReference>
<proteinExistence type="predicted"/>
<evidence type="ECO:0000313" key="4">
    <source>
        <dbReference type="EMBL" id="AMK76571.1"/>
    </source>
</evidence>
<evidence type="ECO:0000256" key="1">
    <source>
        <dbReference type="SAM" id="Coils"/>
    </source>
</evidence>
<keyword evidence="5" id="KW-1185">Reference proteome</keyword>
<organism evidence="4 5">
    <name type="scientific">Methylomonas denitrificans</name>
    <dbReference type="NCBI Taxonomy" id="1538553"/>
    <lineage>
        <taxon>Bacteria</taxon>
        <taxon>Pseudomonadati</taxon>
        <taxon>Pseudomonadota</taxon>
        <taxon>Gammaproteobacteria</taxon>
        <taxon>Methylococcales</taxon>
        <taxon>Methylococcaceae</taxon>
        <taxon>Methylomonas</taxon>
    </lineage>
</organism>
<feature type="signal peptide" evidence="2">
    <location>
        <begin position="1"/>
        <end position="18"/>
    </location>
</feature>
<evidence type="ECO:0000259" key="3">
    <source>
        <dbReference type="Pfam" id="PF13511"/>
    </source>
</evidence>
<dbReference type="KEGG" id="mdn:JT25_008725"/>
<gene>
    <name evidence="4" type="ORF">JT25_008725</name>
</gene>
<accession>A0A126T398</accession>
<dbReference type="Proteomes" id="UP000030512">
    <property type="component" value="Chromosome"/>
</dbReference>
<reference evidence="4 5" key="1">
    <citation type="journal article" date="2015" name="Environ. Microbiol.">
        <title>Methane oxidation coupled to nitrate reduction under hypoxia by the Gammaproteobacterium Methylomonas denitrificans, sp. nov. type strain FJG1.</title>
        <authorList>
            <person name="Kits K.D."/>
            <person name="Klotz M.G."/>
            <person name="Stein L.Y."/>
        </authorList>
    </citation>
    <scope>NUCLEOTIDE SEQUENCE [LARGE SCALE GENOMIC DNA]</scope>
    <source>
        <strain evidence="4 5">FJG1</strain>
    </source>
</reference>
<feature type="domain" description="DUF4124" evidence="3">
    <location>
        <begin position="9"/>
        <end position="55"/>
    </location>
</feature>
<keyword evidence="1" id="KW-0175">Coiled coil</keyword>
<feature type="chain" id="PRO_5007797711" description="DUF4124 domain-containing protein" evidence="2">
    <location>
        <begin position="19"/>
        <end position="196"/>
    </location>
</feature>
<dbReference type="AlphaFoldDB" id="A0A126T398"/>
<feature type="coiled-coil region" evidence="1">
    <location>
        <begin position="57"/>
        <end position="98"/>
    </location>
</feature>
<dbReference type="EMBL" id="CP014476">
    <property type="protein sequence ID" value="AMK76571.1"/>
    <property type="molecule type" value="Genomic_DNA"/>
</dbReference>
<dbReference type="Pfam" id="PF13511">
    <property type="entry name" value="DUF4124"/>
    <property type="match status" value="1"/>
</dbReference>